<name>A0ABD4XMK8_WEIPA</name>
<dbReference type="InterPro" id="IPR007345">
    <property type="entry name" value="Polysacch_pyruvyl_Trfase"/>
</dbReference>
<organism evidence="2 3">
    <name type="scientific">Weissella paramesenteroides</name>
    <name type="common">Leuconostoc paramesenteroides</name>
    <dbReference type="NCBI Taxonomy" id="1249"/>
    <lineage>
        <taxon>Bacteria</taxon>
        <taxon>Bacillati</taxon>
        <taxon>Bacillota</taxon>
        <taxon>Bacilli</taxon>
        <taxon>Lactobacillales</taxon>
        <taxon>Lactobacillaceae</taxon>
        <taxon>Weissella</taxon>
    </lineage>
</organism>
<dbReference type="EMBL" id="JAANXN010000017">
    <property type="protein sequence ID" value="MDF8371956.1"/>
    <property type="molecule type" value="Genomic_DNA"/>
</dbReference>
<reference evidence="2 3" key="1">
    <citation type="submission" date="2020-03" db="EMBL/GenBank/DDBJ databases">
        <title>Comparative genomics of Weissella paramesenteroides.</title>
        <authorList>
            <person name="Kant R."/>
            <person name="Takala T."/>
            <person name="Saris P."/>
        </authorList>
    </citation>
    <scope>NUCLEOTIDE SEQUENCE [LARGE SCALE GENOMIC DNA]</scope>
    <source>
        <strain evidence="2 3">SJ27-4</strain>
    </source>
</reference>
<evidence type="ECO:0000313" key="3">
    <source>
        <dbReference type="Proteomes" id="UP001215461"/>
    </source>
</evidence>
<sequence length="343" mass="40155">MANFYVNTTEVTHKLPNNDRPKFYMFGVPSYTNMGDQAVSLAERKYIENEFPEYQYIEIIEEDDDYAIPVVQEHLQASDIIAFTGGGNMGNLYHNHEEARRKVFSTFVNNLTISFPQSIHFEDNEDGEIEKQKSQEAYRKNPNLVLVARDAQSFHRMQSTFDNPVIFTPDMVLYMNSINWNFDRNGALFVLRHDSEKVVKQSTIDNIKGILGNERAVKRVDTVLDEPQKITPVTRETLFDSELELFSHQEIVITDRWHAMVFSVLTGTPCLLFGNSYGKGKHAYIDWLEHVNWIDYTDEDDADRIKEIIQKLLVQKRHNYDVRKDFQQLHDVIARYTRKWQSI</sequence>
<dbReference type="AlphaFoldDB" id="A0ABD4XMK8"/>
<proteinExistence type="predicted"/>
<accession>A0ABD4XMK8</accession>
<protein>
    <submittedName>
        <fullName evidence="2">General stress protein</fullName>
    </submittedName>
</protein>
<gene>
    <name evidence="2" type="ORF">G9403_10020</name>
</gene>
<feature type="domain" description="Polysaccharide pyruvyl transferase" evidence="1">
    <location>
        <begin position="33"/>
        <end position="277"/>
    </location>
</feature>
<evidence type="ECO:0000259" key="1">
    <source>
        <dbReference type="Pfam" id="PF04230"/>
    </source>
</evidence>
<dbReference type="Pfam" id="PF04230">
    <property type="entry name" value="PS_pyruv_trans"/>
    <property type="match status" value="1"/>
</dbReference>
<dbReference type="RefSeq" id="WP_140837722.1">
    <property type="nucleotide sequence ID" value="NZ_JAANXN010000017.1"/>
</dbReference>
<comment type="caution">
    <text evidence="2">The sequence shown here is derived from an EMBL/GenBank/DDBJ whole genome shotgun (WGS) entry which is preliminary data.</text>
</comment>
<evidence type="ECO:0000313" key="2">
    <source>
        <dbReference type="EMBL" id="MDF8371956.1"/>
    </source>
</evidence>
<dbReference type="Proteomes" id="UP001215461">
    <property type="component" value="Unassembled WGS sequence"/>
</dbReference>